<accession>A0ABT6VP12</accession>
<protein>
    <recommendedName>
        <fullName evidence="3">SIR2-like domain-containing protein</fullName>
    </recommendedName>
</protein>
<keyword evidence="2" id="KW-1185">Reference proteome</keyword>
<evidence type="ECO:0008006" key="3">
    <source>
        <dbReference type="Google" id="ProtNLM"/>
    </source>
</evidence>
<dbReference type="EMBL" id="JASCQO010000038">
    <property type="protein sequence ID" value="MDI5934683.1"/>
    <property type="molecule type" value="Genomic_DNA"/>
</dbReference>
<evidence type="ECO:0000313" key="1">
    <source>
        <dbReference type="EMBL" id="MDI5934683.1"/>
    </source>
</evidence>
<comment type="caution">
    <text evidence="1">The sequence shown here is derived from an EMBL/GenBank/DDBJ whole genome shotgun (WGS) entry which is preliminary data.</text>
</comment>
<dbReference type="RefSeq" id="WP_282722159.1">
    <property type="nucleotide sequence ID" value="NZ_JASCQO010000038.1"/>
</dbReference>
<sequence>MTKTLLLGAGFSYDLGMPLATELTTTFLNIFSDKTAKQLADILSQNDPYSDGRPINRAAVHEGMELLLEYNRGGGRNYEELLAKLESLGSLPEKSQSDRDSYHYLFSVFYQLLTEALVAYQFASYDVLYPKSLPLFAKLENLLNDQETWVFTLNHDLYLECLAIDLGIPITYGDTGEMDCPINNLDPAKTFRFSASSRTGLNKSASGWLKTRGINLVRLHGGLAEYLYSDGTVLCNPHLKHSRSSDLIEDFKTIESMGYFHNGLRVGGGKDRVITGPDGTLDIICRAMLTGGRKYSTTTNAKKGEEKLVLFEEVLRETDELTVIGYSFGDPHVNYRVLNAMVLNDEMKIRIVDPVHRLKPEFLEQFDYNLRVRGAQSRGPEWMSYVLGEKWDGAQSKALKENEKYRDEISRRVRRVLPY</sequence>
<organism evidence="1 2">
    <name type="scientific">Halomonas kalidii</name>
    <dbReference type="NCBI Taxonomy" id="3043293"/>
    <lineage>
        <taxon>Bacteria</taxon>
        <taxon>Pseudomonadati</taxon>
        <taxon>Pseudomonadota</taxon>
        <taxon>Gammaproteobacteria</taxon>
        <taxon>Oceanospirillales</taxon>
        <taxon>Halomonadaceae</taxon>
        <taxon>Halomonas</taxon>
    </lineage>
</organism>
<dbReference type="Proteomes" id="UP001244242">
    <property type="component" value="Unassembled WGS sequence"/>
</dbReference>
<proteinExistence type="predicted"/>
<evidence type="ECO:0000313" key="2">
    <source>
        <dbReference type="Proteomes" id="UP001244242"/>
    </source>
</evidence>
<name>A0ABT6VP12_9GAMM</name>
<gene>
    <name evidence="1" type="ORF">QLQ84_12880</name>
</gene>
<reference evidence="1 2" key="1">
    <citation type="submission" date="2023-04" db="EMBL/GenBank/DDBJ databases">
        <title>Halomonas strains isolated from rhizosphere soil.</title>
        <authorList>
            <person name="Xu L."/>
            <person name="Sun J.-Q."/>
        </authorList>
    </citation>
    <scope>NUCLEOTIDE SEQUENCE [LARGE SCALE GENOMIC DNA]</scope>
    <source>
        <strain evidence="1 2">LN1S58</strain>
    </source>
</reference>